<gene>
    <name evidence="1" type="ORF">N7Z68_19070</name>
</gene>
<dbReference type="InterPro" id="IPR046895">
    <property type="entry name" value="ABC-3C_MC8"/>
</dbReference>
<accession>A0ABT5VLU5</accession>
<protein>
    <submittedName>
        <fullName evidence="1">Uncharacterized protein</fullName>
    </submittedName>
</protein>
<evidence type="ECO:0000313" key="2">
    <source>
        <dbReference type="Proteomes" id="UP001148125"/>
    </source>
</evidence>
<sequence>MVTMLRPDKFTDLNRSLIYAVALLIKVFKENDYKCSYGNLYNALEKQIGDDALYLFLPAVDFLFLLGRVDYDIESDVLEMKI</sequence>
<dbReference type="Pfam" id="PF20295">
    <property type="entry name" value="MC8"/>
    <property type="match status" value="1"/>
</dbReference>
<comment type="caution">
    <text evidence="1">The sequence shown here is derived from an EMBL/GenBank/DDBJ whole genome shotgun (WGS) entry which is preliminary data.</text>
</comment>
<evidence type="ECO:0000313" key="1">
    <source>
        <dbReference type="EMBL" id="MDE5415468.1"/>
    </source>
</evidence>
<reference evidence="1" key="1">
    <citation type="submission" date="2024-05" db="EMBL/GenBank/DDBJ databases">
        <title>Alkalihalobacillus sp. strain MEB203 novel alkaliphilic bacterium from Lonar Lake, India.</title>
        <authorList>
            <person name="Joshi A."/>
            <person name="Thite S."/>
            <person name="Mengade P."/>
        </authorList>
    </citation>
    <scope>NUCLEOTIDE SEQUENCE</scope>
    <source>
        <strain evidence="1">MEB 203</strain>
    </source>
</reference>
<name>A0ABT5VLU5_9BACI</name>
<proteinExistence type="predicted"/>
<organism evidence="1 2">
    <name type="scientific">Alkalihalobacterium chitinilyticum</name>
    <dbReference type="NCBI Taxonomy" id="2980103"/>
    <lineage>
        <taxon>Bacteria</taxon>
        <taxon>Bacillati</taxon>
        <taxon>Bacillota</taxon>
        <taxon>Bacilli</taxon>
        <taxon>Bacillales</taxon>
        <taxon>Bacillaceae</taxon>
        <taxon>Alkalihalobacterium</taxon>
    </lineage>
</organism>
<keyword evidence="2" id="KW-1185">Reference proteome</keyword>
<dbReference type="EMBL" id="JAOTPO010000016">
    <property type="protein sequence ID" value="MDE5415468.1"/>
    <property type="molecule type" value="Genomic_DNA"/>
</dbReference>
<dbReference type="Proteomes" id="UP001148125">
    <property type="component" value="Unassembled WGS sequence"/>
</dbReference>